<dbReference type="EMBL" id="BARU01030349">
    <property type="protein sequence ID" value="GAH62811.1"/>
    <property type="molecule type" value="Genomic_DNA"/>
</dbReference>
<organism evidence="1">
    <name type="scientific">marine sediment metagenome</name>
    <dbReference type="NCBI Taxonomy" id="412755"/>
    <lineage>
        <taxon>unclassified sequences</taxon>
        <taxon>metagenomes</taxon>
        <taxon>ecological metagenomes</taxon>
    </lineage>
</organism>
<protein>
    <submittedName>
        <fullName evidence="1">Uncharacterized protein</fullName>
    </submittedName>
</protein>
<dbReference type="AlphaFoldDB" id="X1GY09"/>
<proteinExistence type="predicted"/>
<comment type="caution">
    <text evidence="1">The sequence shown here is derived from an EMBL/GenBank/DDBJ whole genome shotgun (WGS) entry which is preliminary data.</text>
</comment>
<evidence type="ECO:0000313" key="1">
    <source>
        <dbReference type="EMBL" id="GAH62811.1"/>
    </source>
</evidence>
<name>X1GY09_9ZZZZ</name>
<sequence>MSGKIAAPHHSIVDWDFQQDGTGRSLDAAYYISPPTSLKLFQFDALWSEAILCRIPDTLVLPQGEFRTWFRKGIARLIPCLFRNQAPLGTSNGWDCYRIYLTGGFAQLERWDDGAPHYWTFTPCIIPINEWVHFRVFWYNGKTPAEREALCVDIYLEIDGQWVKQGDTLYDTLNKWKDSAINRCGFFGWGYDPYIEWWDDTEIWGPV</sequence>
<reference evidence="1" key="1">
    <citation type="journal article" date="2014" name="Front. Microbiol.">
        <title>High frequency of phylogenetically diverse reductive dehalogenase-homologous genes in deep subseafloor sedimentary metagenomes.</title>
        <authorList>
            <person name="Kawai M."/>
            <person name="Futagami T."/>
            <person name="Toyoda A."/>
            <person name="Takaki Y."/>
            <person name="Nishi S."/>
            <person name="Hori S."/>
            <person name="Arai W."/>
            <person name="Tsubouchi T."/>
            <person name="Morono Y."/>
            <person name="Uchiyama I."/>
            <person name="Ito T."/>
            <person name="Fujiyama A."/>
            <person name="Inagaki F."/>
            <person name="Takami H."/>
        </authorList>
    </citation>
    <scope>NUCLEOTIDE SEQUENCE</scope>
    <source>
        <strain evidence="1">Expedition CK06-06</strain>
    </source>
</reference>
<accession>X1GY09</accession>
<gene>
    <name evidence="1" type="ORF">S03H2_48173</name>
</gene>